<name>A0A8H6M992_9AGAR</name>
<gene>
    <name evidence="1" type="ORF">DFP72DRAFT_115307</name>
</gene>
<evidence type="ECO:0000313" key="2">
    <source>
        <dbReference type="Proteomes" id="UP000521943"/>
    </source>
</evidence>
<reference evidence="1 2" key="1">
    <citation type="submission" date="2020-07" db="EMBL/GenBank/DDBJ databases">
        <title>Comparative genomics of pyrophilous fungi reveals a link between fire events and developmental genes.</title>
        <authorList>
            <consortium name="DOE Joint Genome Institute"/>
            <person name="Steindorff A.S."/>
            <person name="Carver A."/>
            <person name="Calhoun S."/>
            <person name="Stillman K."/>
            <person name="Liu H."/>
            <person name="Lipzen A."/>
            <person name="Pangilinan J."/>
            <person name="Labutti K."/>
            <person name="Bruns T.D."/>
            <person name="Grigoriev I.V."/>
        </authorList>
    </citation>
    <scope>NUCLEOTIDE SEQUENCE [LARGE SCALE GENOMIC DNA]</scope>
    <source>
        <strain evidence="1 2">CBS 144469</strain>
    </source>
</reference>
<dbReference type="AlphaFoldDB" id="A0A8H6M992"/>
<proteinExistence type="predicted"/>
<dbReference type="Proteomes" id="UP000521943">
    <property type="component" value="Unassembled WGS sequence"/>
</dbReference>
<accession>A0A8H6M992</accession>
<organism evidence="1 2">
    <name type="scientific">Ephemerocybe angulata</name>
    <dbReference type="NCBI Taxonomy" id="980116"/>
    <lineage>
        <taxon>Eukaryota</taxon>
        <taxon>Fungi</taxon>
        <taxon>Dikarya</taxon>
        <taxon>Basidiomycota</taxon>
        <taxon>Agaricomycotina</taxon>
        <taxon>Agaricomycetes</taxon>
        <taxon>Agaricomycetidae</taxon>
        <taxon>Agaricales</taxon>
        <taxon>Agaricineae</taxon>
        <taxon>Psathyrellaceae</taxon>
        <taxon>Ephemerocybe</taxon>
    </lineage>
</organism>
<protein>
    <submittedName>
        <fullName evidence="1">Uncharacterized protein</fullName>
    </submittedName>
</protein>
<evidence type="ECO:0000313" key="1">
    <source>
        <dbReference type="EMBL" id="KAF6759680.1"/>
    </source>
</evidence>
<keyword evidence="2" id="KW-1185">Reference proteome</keyword>
<comment type="caution">
    <text evidence="1">The sequence shown here is derived from an EMBL/GenBank/DDBJ whole genome shotgun (WGS) entry which is preliminary data.</text>
</comment>
<sequence length="91" mass="9922">MTSLVVAALPFCGICPFVASFSLCAASSAFVHCCVCLATLSSSRVLLFRSTEFCFKLLSDVSFFCRELGACRESRCHNYATSAVTFLQRVD</sequence>
<dbReference type="EMBL" id="JACGCI010000014">
    <property type="protein sequence ID" value="KAF6759680.1"/>
    <property type="molecule type" value="Genomic_DNA"/>
</dbReference>